<dbReference type="Pfam" id="PF05973">
    <property type="entry name" value="Gp49"/>
    <property type="match status" value="1"/>
</dbReference>
<dbReference type="InterPro" id="IPR009241">
    <property type="entry name" value="HigB-like"/>
</dbReference>
<reference evidence="1 2" key="1">
    <citation type="submission" date="2020-07" db="EMBL/GenBank/DDBJ databases">
        <title>Endozoicomonas sp. nov., isolated from sediment.</title>
        <authorList>
            <person name="Gu T."/>
        </authorList>
    </citation>
    <scope>NUCLEOTIDE SEQUENCE [LARGE SCALE GENOMIC DNA]</scope>
    <source>
        <strain evidence="1 2">SM1973</strain>
    </source>
</reference>
<dbReference type="AlphaFoldDB" id="A0A853I903"/>
<proteinExistence type="predicted"/>
<keyword evidence="2" id="KW-1185">Reference proteome</keyword>
<gene>
    <name evidence="1" type="ORF">H0A36_25300</name>
</gene>
<dbReference type="EMBL" id="JACCKB010000076">
    <property type="protein sequence ID" value="NYZ69339.1"/>
    <property type="molecule type" value="Genomic_DNA"/>
</dbReference>
<protein>
    <submittedName>
        <fullName evidence="1">Type II toxin-antitoxin system RelE/ParE family toxin</fullName>
    </submittedName>
</protein>
<sequence>MKPIKFVGKSLDNLKWFPVEARQQAGYQLHKVQSGEDPDDWKPMKTVGTGVKEIRIKEGEQYRVIYIAKLEDAVYVLHAFKKKTQKTSQHDIEIAKQALKQIQP</sequence>
<dbReference type="Proteomes" id="UP000569732">
    <property type="component" value="Unassembled WGS sequence"/>
</dbReference>
<evidence type="ECO:0000313" key="2">
    <source>
        <dbReference type="Proteomes" id="UP000569732"/>
    </source>
</evidence>
<organism evidence="1 2">
    <name type="scientific">Spartinivicinus marinus</name>
    <dbReference type="NCBI Taxonomy" id="2994442"/>
    <lineage>
        <taxon>Bacteria</taxon>
        <taxon>Pseudomonadati</taxon>
        <taxon>Pseudomonadota</taxon>
        <taxon>Gammaproteobacteria</taxon>
        <taxon>Oceanospirillales</taxon>
        <taxon>Zooshikellaceae</taxon>
        <taxon>Spartinivicinus</taxon>
    </lineage>
</organism>
<accession>A0A853I903</accession>
<evidence type="ECO:0000313" key="1">
    <source>
        <dbReference type="EMBL" id="NYZ69339.1"/>
    </source>
</evidence>
<name>A0A853I903_9GAMM</name>
<dbReference type="RefSeq" id="WP_163836822.1">
    <property type="nucleotide sequence ID" value="NZ_JACCKB010000076.1"/>
</dbReference>
<comment type="caution">
    <text evidence="1">The sequence shown here is derived from an EMBL/GenBank/DDBJ whole genome shotgun (WGS) entry which is preliminary data.</text>
</comment>